<keyword evidence="2" id="KW-0812">Transmembrane</keyword>
<dbReference type="Proteomes" id="UP000046395">
    <property type="component" value="Unassembled WGS sequence"/>
</dbReference>
<evidence type="ECO:0000256" key="1">
    <source>
        <dbReference type="SAM" id="MobiDB-lite"/>
    </source>
</evidence>
<feature type="region of interest" description="Disordered" evidence="1">
    <location>
        <begin position="45"/>
        <end position="92"/>
    </location>
</feature>
<sequence length="92" mass="9056">MLPLRDIVFYIASHYAGDQSITTVALSASLLAVMVTLLFNCAQAKPPQNVQAPPPPNEASAAGSGPTPTPNAAAPAAAPPAAAPAAGAQKPA</sequence>
<reference evidence="4" key="1">
    <citation type="submission" date="2019-12" db="UniProtKB">
        <authorList>
            <consortium name="WormBaseParasite"/>
        </authorList>
    </citation>
    <scope>IDENTIFICATION</scope>
</reference>
<evidence type="ECO:0000256" key="2">
    <source>
        <dbReference type="SAM" id="Phobius"/>
    </source>
</evidence>
<evidence type="ECO:0000313" key="4">
    <source>
        <dbReference type="WBParaSite" id="TMUE_1000004789.1"/>
    </source>
</evidence>
<feature type="compositionally biased region" description="Low complexity" evidence="1">
    <location>
        <begin position="61"/>
        <end position="76"/>
    </location>
</feature>
<keyword evidence="3" id="KW-1185">Reference proteome</keyword>
<evidence type="ECO:0000313" key="3">
    <source>
        <dbReference type="Proteomes" id="UP000046395"/>
    </source>
</evidence>
<organism evidence="3 4">
    <name type="scientific">Trichuris muris</name>
    <name type="common">Mouse whipworm</name>
    <dbReference type="NCBI Taxonomy" id="70415"/>
    <lineage>
        <taxon>Eukaryota</taxon>
        <taxon>Metazoa</taxon>
        <taxon>Ecdysozoa</taxon>
        <taxon>Nematoda</taxon>
        <taxon>Enoplea</taxon>
        <taxon>Dorylaimia</taxon>
        <taxon>Trichinellida</taxon>
        <taxon>Trichuridae</taxon>
        <taxon>Trichuris</taxon>
    </lineage>
</organism>
<name>A0A5S6QC71_TRIMR</name>
<protein>
    <submittedName>
        <fullName evidence="4">Uncharacterized protein</fullName>
    </submittedName>
</protein>
<dbReference type="AlphaFoldDB" id="A0A5S6QC71"/>
<accession>A0A5S6QC71</accession>
<feature type="compositionally biased region" description="Low complexity" evidence="1">
    <location>
        <begin position="83"/>
        <end position="92"/>
    </location>
</feature>
<dbReference type="WBParaSite" id="TMUE_1000004789.1">
    <property type="protein sequence ID" value="TMUE_1000004789.1"/>
    <property type="gene ID" value="WBGene00299105"/>
</dbReference>
<keyword evidence="2" id="KW-0472">Membrane</keyword>
<keyword evidence="2" id="KW-1133">Transmembrane helix</keyword>
<proteinExistence type="predicted"/>
<feature type="transmembrane region" description="Helical" evidence="2">
    <location>
        <begin position="20"/>
        <end position="39"/>
    </location>
</feature>